<evidence type="ECO:0000313" key="1">
    <source>
        <dbReference type="EMBL" id="CAK5044884.1"/>
    </source>
</evidence>
<dbReference type="Proteomes" id="UP001497535">
    <property type="component" value="Unassembled WGS sequence"/>
</dbReference>
<keyword evidence="2" id="KW-1185">Reference proteome</keyword>
<dbReference type="EMBL" id="CAVMJV010000011">
    <property type="protein sequence ID" value="CAK5044884.1"/>
    <property type="molecule type" value="Genomic_DNA"/>
</dbReference>
<organism evidence="1 2">
    <name type="scientific">Meloidogyne enterolobii</name>
    <name type="common">Root-knot nematode worm</name>
    <name type="synonym">Meloidogyne mayaguensis</name>
    <dbReference type="NCBI Taxonomy" id="390850"/>
    <lineage>
        <taxon>Eukaryota</taxon>
        <taxon>Metazoa</taxon>
        <taxon>Ecdysozoa</taxon>
        <taxon>Nematoda</taxon>
        <taxon>Chromadorea</taxon>
        <taxon>Rhabditida</taxon>
        <taxon>Tylenchina</taxon>
        <taxon>Tylenchomorpha</taxon>
        <taxon>Tylenchoidea</taxon>
        <taxon>Meloidogynidae</taxon>
        <taxon>Meloidogyninae</taxon>
        <taxon>Meloidogyne</taxon>
    </lineage>
</organism>
<reference evidence="1" key="1">
    <citation type="submission" date="2023-11" db="EMBL/GenBank/DDBJ databases">
        <authorList>
            <person name="Poullet M."/>
        </authorList>
    </citation>
    <scope>NUCLEOTIDE SEQUENCE</scope>
    <source>
        <strain evidence="1">E1834</strain>
    </source>
</reference>
<proteinExistence type="predicted"/>
<accession>A0ACB0YFQ8</accession>
<name>A0ACB0YFQ8_MELEN</name>
<gene>
    <name evidence="1" type="ORF">MENTE1834_LOCUS11599</name>
</gene>
<sequence>MEASKIRKPKTKSRENNIEEPSGQIPEVPTLDELLFSVDNPQDPTVSSGSIDENIFVGPEVLSHQPEMNLELKDSAESSTITQALENDEKESALPSTSKQFQAFLVFNF</sequence>
<evidence type="ECO:0000313" key="2">
    <source>
        <dbReference type="Proteomes" id="UP001497535"/>
    </source>
</evidence>
<comment type="caution">
    <text evidence="1">The sequence shown here is derived from an EMBL/GenBank/DDBJ whole genome shotgun (WGS) entry which is preliminary data.</text>
</comment>
<protein>
    <submittedName>
        <fullName evidence="1">Uncharacterized protein</fullName>
    </submittedName>
</protein>